<dbReference type="HOGENOM" id="CLU_290058_0_0_1"/>
<dbReference type="OMA" id="MIANIIP"/>
<dbReference type="SUPFAM" id="SSF50978">
    <property type="entry name" value="WD40 repeat-like"/>
    <property type="match status" value="1"/>
</dbReference>
<sequence>MMAVTLTEEEKDFRSSYKSINFKSFKFTPLARHSDEVVSLYLDDKKLTLFIFCKRFIYIYSSFELIHKVDIKDEPVLANKNDYNFVYSYAESHYLYFESSGLVLFKANVINNKVTYSFNDRFKGIGNTFLTQGPIDCLMTSYKNGIYFSGDRYKIIKLELNLALELKNITDGSLVYFEFLTKPNIKDSLPSLICLVQSKLGYLYVEHSICIETSKTVTISKKIISNKCNYNHNEFYVKKITEQIIVLFLNGKLYKVTGSDCQLIWENSTLKSNMIANIIPEERNQQDKTFCWLIYTMDGTIHKLHTKNATDSKKLTVSYKLMETNIKSVIENDDLKFLFTLKFNQQLLVTSMYKVILCSVKKNYYKVEKKLKKIFHRAPLFTDCISYNKQGFEINSLIISGSHGEGTGFIEKRYPSAQTAFDLIDQWNVPDDCGIIKDFWVTKKSIFYDSLNCYYEGSSRHSKENKSIINVSDDNTIIFDSHLLNSETDKSKILFYCQVKYSVSKLFLLLKSSRNIEVCEVSSQCTKTIDQFELTYLKEEIICDLKSLVYNNELLIIAASSKTLTIYSNSRLLNSIRINNRESIFHIEVILTTNKDHSEQVFNTVTSLIGGTVRVYNHDLSTVVMELKAVSTESLQILAFSDNSPLVIVYNKFEVFLMDLQNLTYGSIVFNINTSIFKIRETNKSLFLLSSDDIVYHYITNSNWKHRPSMNLELQSHMLETKLDIPIKIIRTNMEERFIIVSDEKSSKVKRLHLLNSGNMSFIDSFKIGKHNLNSISSNFVSNHNHSLSDEENNSTNLLFTVTVTEQKSLLYVLRIHSQEITKVQTIKLTLKVMTIKYLLNENLLVVVCDEDNQLVIIFFKQNFLDNNDLKFNEFERKYIPLKLKENIKAIFTKNRLILMNATEEFNAIDITVNKNFEHKLTIKWKIQDMTSLLKNIISDRRQSLEIDKDSIEHLHIKFPSDLGNKTNISKLSPTHWQSDFEFINITYFPKLSYILCFDRVGALQLLEYFRFHEDIITASPLDKSFTLINSIFLKHRAYFKEPNLLYFWFVKVIYI</sequence>
<name>G8C1H7_TETPH</name>
<dbReference type="RefSeq" id="XP_003688439.1">
    <property type="nucleotide sequence ID" value="XM_003688391.1"/>
</dbReference>
<organism evidence="1 2">
    <name type="scientific">Tetrapisispora phaffii (strain ATCC 24235 / CBS 4417 / NBRC 1672 / NRRL Y-8282 / UCD 70-5)</name>
    <name type="common">Yeast</name>
    <name type="synonym">Fabospora phaffii</name>
    <dbReference type="NCBI Taxonomy" id="1071381"/>
    <lineage>
        <taxon>Eukaryota</taxon>
        <taxon>Fungi</taxon>
        <taxon>Dikarya</taxon>
        <taxon>Ascomycota</taxon>
        <taxon>Saccharomycotina</taxon>
        <taxon>Saccharomycetes</taxon>
        <taxon>Saccharomycetales</taxon>
        <taxon>Saccharomycetaceae</taxon>
        <taxon>Tetrapisispora</taxon>
    </lineage>
</organism>
<dbReference type="EMBL" id="HE612870">
    <property type="protein sequence ID" value="CCE66005.1"/>
    <property type="molecule type" value="Genomic_DNA"/>
</dbReference>
<evidence type="ECO:0000313" key="2">
    <source>
        <dbReference type="Proteomes" id="UP000005666"/>
    </source>
</evidence>
<reference evidence="1 2" key="1">
    <citation type="journal article" date="2011" name="Proc. Natl. Acad. Sci. U.S.A.">
        <title>Evolutionary erosion of yeast sex chromosomes by mating-type switching accidents.</title>
        <authorList>
            <person name="Gordon J.L."/>
            <person name="Armisen D."/>
            <person name="Proux-Wera E."/>
            <person name="Oheigeartaigh S.S."/>
            <person name="Byrne K.P."/>
            <person name="Wolfe K.H."/>
        </authorList>
    </citation>
    <scope>NUCLEOTIDE SEQUENCE [LARGE SCALE GENOMIC DNA]</scope>
    <source>
        <strain evidence="2">ATCC 24235 / CBS 4417 / NBRC 1672 / NRRL Y-8282 / UCD 70-5</strain>
    </source>
</reference>
<gene>
    <name evidence="1" type="primary">TPHA0O00340</name>
    <name evidence="1" type="ordered locus">TPHA_0O00340</name>
</gene>
<proteinExistence type="predicted"/>
<dbReference type="Proteomes" id="UP000005666">
    <property type="component" value="Chromosome 15"/>
</dbReference>
<dbReference type="GeneID" id="11530549"/>
<dbReference type="KEGG" id="tpf:TPHA_0O00340"/>
<protein>
    <submittedName>
        <fullName evidence="1">Uncharacterized protein</fullName>
    </submittedName>
</protein>
<keyword evidence="2" id="KW-1185">Reference proteome</keyword>
<dbReference type="AlphaFoldDB" id="G8C1H7"/>
<evidence type="ECO:0000313" key="1">
    <source>
        <dbReference type="EMBL" id="CCE66005.1"/>
    </source>
</evidence>
<dbReference type="InterPro" id="IPR036322">
    <property type="entry name" value="WD40_repeat_dom_sf"/>
</dbReference>
<accession>G8C1H7</accession>